<evidence type="ECO:0000313" key="7">
    <source>
        <dbReference type="EMBL" id="NKF22726.1"/>
    </source>
</evidence>
<comment type="caution">
    <text evidence="7">The sequence shown here is derived from an EMBL/GenBank/DDBJ whole genome shotgun (WGS) entry which is preliminary data.</text>
</comment>
<evidence type="ECO:0000256" key="2">
    <source>
        <dbReference type="ARBA" id="ARBA00008889"/>
    </source>
</evidence>
<dbReference type="HAMAP" id="MF_00362">
    <property type="entry name" value="Ribosomal_uL10"/>
    <property type="match status" value="1"/>
</dbReference>
<keyword evidence="4 6" id="KW-0687">Ribonucleoprotein</keyword>
<name>A0A969WC55_9GAMM</name>
<dbReference type="InterPro" id="IPR043141">
    <property type="entry name" value="Ribosomal_uL10-like_sf"/>
</dbReference>
<reference evidence="7" key="1">
    <citation type="submission" date="2020-03" db="EMBL/GenBank/DDBJ databases">
        <title>Solimonas marina sp. nov., isolated from deep seawater of the Pacific Ocean.</title>
        <authorList>
            <person name="Liu X."/>
            <person name="Lai Q."/>
            <person name="Sun F."/>
            <person name="Gai Y."/>
            <person name="Li G."/>
            <person name="Shao Z."/>
        </authorList>
    </citation>
    <scope>NUCLEOTIDE SEQUENCE</scope>
    <source>
        <strain evidence="7">C16B3</strain>
    </source>
</reference>
<accession>A0A969WC55</accession>
<dbReference type="PANTHER" id="PTHR11560">
    <property type="entry name" value="39S RIBOSOMAL PROTEIN L10, MITOCHONDRIAL"/>
    <property type="match status" value="1"/>
</dbReference>
<keyword evidence="6" id="KW-0694">RNA-binding</keyword>
<sequence>MALRLNDKKALVAEVNDVAKRALSAVAAEYRGLTAGKFDELRAKARENGVYLHVVKNSLATRAVEGTEFECLKTALVGPLVLGFSLEDPGSVGRVIKDFAKDNDKLVVKAVAVGGTLYGAADIERLASLPTKEQALAILAGTLQAPISKFVRTLAEPAAKVTRAVKAVGDSKQDASA</sequence>
<evidence type="ECO:0000256" key="4">
    <source>
        <dbReference type="ARBA" id="ARBA00023274"/>
    </source>
</evidence>
<comment type="subunit">
    <text evidence="6">Part of the ribosomal stalk of the 50S ribosomal subunit. The N-terminus interacts with L11 and the large rRNA to form the base of the stalk. The C-terminus forms an elongated spine to which L12 dimers bind in a sequential fashion forming a multimeric L10(L12)X complex.</text>
</comment>
<dbReference type="EMBL" id="JAAVXB010000005">
    <property type="protein sequence ID" value="NKF22726.1"/>
    <property type="molecule type" value="Genomic_DNA"/>
</dbReference>
<organism evidence="7 8">
    <name type="scientific">Solimonas marina</name>
    <dbReference type="NCBI Taxonomy" id="2714601"/>
    <lineage>
        <taxon>Bacteria</taxon>
        <taxon>Pseudomonadati</taxon>
        <taxon>Pseudomonadota</taxon>
        <taxon>Gammaproteobacteria</taxon>
        <taxon>Nevskiales</taxon>
        <taxon>Nevskiaceae</taxon>
        <taxon>Solimonas</taxon>
    </lineage>
</organism>
<comment type="similarity">
    <text evidence="2 6">Belongs to the universal ribosomal protein uL10 family.</text>
</comment>
<dbReference type="SUPFAM" id="SSF160369">
    <property type="entry name" value="Ribosomal protein L10-like"/>
    <property type="match status" value="1"/>
</dbReference>
<comment type="function">
    <text evidence="1 6">Forms part of the ribosomal stalk, playing a central role in the interaction of the ribosome with GTP-bound translation factors.</text>
</comment>
<dbReference type="CDD" id="cd05797">
    <property type="entry name" value="Ribosomal_L10"/>
    <property type="match status" value="1"/>
</dbReference>
<dbReference type="GO" id="GO:0070180">
    <property type="term" value="F:large ribosomal subunit rRNA binding"/>
    <property type="evidence" value="ECO:0007669"/>
    <property type="project" value="UniProtKB-UniRule"/>
</dbReference>
<dbReference type="InterPro" id="IPR047865">
    <property type="entry name" value="Ribosomal_uL10_bac_type"/>
</dbReference>
<dbReference type="NCBIfam" id="NF000955">
    <property type="entry name" value="PRK00099.1-1"/>
    <property type="match status" value="1"/>
</dbReference>
<dbReference type="GO" id="GO:0006412">
    <property type="term" value="P:translation"/>
    <property type="evidence" value="ECO:0007669"/>
    <property type="project" value="UniProtKB-UniRule"/>
</dbReference>
<dbReference type="AlphaFoldDB" id="A0A969WC55"/>
<dbReference type="RefSeq" id="WP_168147995.1">
    <property type="nucleotide sequence ID" value="NZ_JAAVXB010000005.1"/>
</dbReference>
<dbReference type="Gene3D" id="3.30.70.1730">
    <property type="match status" value="1"/>
</dbReference>
<dbReference type="InterPro" id="IPR022973">
    <property type="entry name" value="Ribosomal_uL10_bac"/>
</dbReference>
<dbReference type="Proteomes" id="UP000653472">
    <property type="component" value="Unassembled WGS sequence"/>
</dbReference>
<evidence type="ECO:0000256" key="1">
    <source>
        <dbReference type="ARBA" id="ARBA00002633"/>
    </source>
</evidence>
<evidence type="ECO:0000256" key="6">
    <source>
        <dbReference type="HAMAP-Rule" id="MF_00362"/>
    </source>
</evidence>
<evidence type="ECO:0000256" key="3">
    <source>
        <dbReference type="ARBA" id="ARBA00022980"/>
    </source>
</evidence>
<keyword evidence="3 6" id="KW-0689">Ribosomal protein</keyword>
<dbReference type="Pfam" id="PF00466">
    <property type="entry name" value="Ribosomal_L10"/>
    <property type="match status" value="1"/>
</dbReference>
<protein>
    <recommendedName>
        <fullName evidence="5 6">Large ribosomal subunit protein uL10</fullName>
    </recommendedName>
</protein>
<keyword evidence="6" id="KW-0699">rRNA-binding</keyword>
<dbReference type="Gene3D" id="6.10.250.290">
    <property type="match status" value="1"/>
</dbReference>
<dbReference type="GO" id="GO:1990904">
    <property type="term" value="C:ribonucleoprotein complex"/>
    <property type="evidence" value="ECO:0007669"/>
    <property type="project" value="UniProtKB-KW"/>
</dbReference>
<dbReference type="InterPro" id="IPR001790">
    <property type="entry name" value="Ribosomal_uL10"/>
</dbReference>
<dbReference type="GO" id="GO:0005840">
    <property type="term" value="C:ribosome"/>
    <property type="evidence" value="ECO:0007669"/>
    <property type="project" value="UniProtKB-KW"/>
</dbReference>
<proteinExistence type="inferred from homology"/>
<evidence type="ECO:0000256" key="5">
    <source>
        <dbReference type="ARBA" id="ARBA00035202"/>
    </source>
</evidence>
<keyword evidence="8" id="KW-1185">Reference proteome</keyword>
<evidence type="ECO:0000313" key="8">
    <source>
        <dbReference type="Proteomes" id="UP000653472"/>
    </source>
</evidence>
<gene>
    <name evidence="6 7" type="primary">rplJ</name>
    <name evidence="7" type="ORF">G7Y82_10400</name>
</gene>